<dbReference type="InterPro" id="IPR029068">
    <property type="entry name" value="Glyas_Bleomycin-R_OHBP_Dase"/>
</dbReference>
<keyword evidence="3" id="KW-1185">Reference proteome</keyword>
<name>A0A062VDE1_9PROT</name>
<dbReference type="STRING" id="1280954.HPO_10482"/>
<dbReference type="eggNOG" id="COG0346">
    <property type="taxonomic scope" value="Bacteria"/>
</dbReference>
<dbReference type="EMBL" id="ARYM01000011">
    <property type="protein sequence ID" value="KCZ98324.1"/>
    <property type="molecule type" value="Genomic_DNA"/>
</dbReference>
<dbReference type="SUPFAM" id="SSF54593">
    <property type="entry name" value="Glyoxalase/Bleomycin resistance protein/Dihydroxybiphenyl dioxygenase"/>
    <property type="match status" value="1"/>
</dbReference>
<comment type="caution">
    <text evidence="2">The sequence shown here is derived from an EMBL/GenBank/DDBJ whole genome shotgun (WGS) entry which is preliminary data.</text>
</comment>
<dbReference type="CDD" id="cd07262">
    <property type="entry name" value="VOC_like"/>
    <property type="match status" value="1"/>
</dbReference>
<dbReference type="InterPro" id="IPR004360">
    <property type="entry name" value="Glyas_Fos-R_dOase_dom"/>
</dbReference>
<dbReference type="PANTHER" id="PTHR35006">
    <property type="entry name" value="GLYOXALASE FAMILY PROTEIN (AFU_ORTHOLOGUE AFUA_5G14830)"/>
    <property type="match status" value="1"/>
</dbReference>
<protein>
    <submittedName>
        <fullName evidence="2">Glyoxalase family protein</fullName>
    </submittedName>
</protein>
<dbReference type="Gene3D" id="3.10.180.10">
    <property type="entry name" value="2,3-Dihydroxybiphenyl 1,2-Dioxygenase, domain 1"/>
    <property type="match status" value="1"/>
</dbReference>
<feature type="domain" description="VOC" evidence="1">
    <location>
        <begin position="11"/>
        <end position="131"/>
    </location>
</feature>
<proteinExistence type="predicted"/>
<evidence type="ECO:0000313" key="3">
    <source>
        <dbReference type="Proteomes" id="UP000027100"/>
    </source>
</evidence>
<dbReference type="PANTHER" id="PTHR35006:SF2">
    <property type="entry name" value="GLYOXALASE FAMILY PROTEIN (AFU_ORTHOLOGUE AFUA_5G14830)"/>
    <property type="match status" value="1"/>
</dbReference>
<dbReference type="AlphaFoldDB" id="A0A062VDE1"/>
<dbReference type="InterPro" id="IPR037523">
    <property type="entry name" value="VOC_core"/>
</dbReference>
<evidence type="ECO:0000313" key="2">
    <source>
        <dbReference type="EMBL" id="KCZ98324.1"/>
    </source>
</evidence>
<gene>
    <name evidence="2" type="ORF">HPO_10482</name>
</gene>
<dbReference type="PROSITE" id="PS51819">
    <property type="entry name" value="VOC"/>
    <property type="match status" value="1"/>
</dbReference>
<sequence>MFDSWLKEANMIGYVTLGTTDLDRAAKFYDAIAEELGTPRMFTTDTFIAWGTPDGPAGIGLCYPHDGNKMSVGNGVMVALQAKDKAQVDRLHAIALAQGGTCEGPPGPRGDTFYAGYFRDLDGNKLNAFVMG</sequence>
<dbReference type="Pfam" id="PF00903">
    <property type="entry name" value="Glyoxalase"/>
    <property type="match status" value="1"/>
</dbReference>
<dbReference type="PATRIC" id="fig|1280954.3.peg.2123"/>
<accession>A0A062VDE1</accession>
<dbReference type="Proteomes" id="UP000027100">
    <property type="component" value="Unassembled WGS sequence"/>
</dbReference>
<organism evidence="2 3">
    <name type="scientific">Hyphomonas polymorpha PS728</name>
    <dbReference type="NCBI Taxonomy" id="1280954"/>
    <lineage>
        <taxon>Bacteria</taxon>
        <taxon>Pseudomonadati</taxon>
        <taxon>Pseudomonadota</taxon>
        <taxon>Alphaproteobacteria</taxon>
        <taxon>Hyphomonadales</taxon>
        <taxon>Hyphomonadaceae</taxon>
        <taxon>Hyphomonas</taxon>
    </lineage>
</organism>
<evidence type="ECO:0000259" key="1">
    <source>
        <dbReference type="PROSITE" id="PS51819"/>
    </source>
</evidence>
<reference evidence="2 3" key="1">
    <citation type="journal article" date="2014" name="Antonie Van Leeuwenhoek">
        <title>Hyphomonas beringensis sp. nov. and Hyphomonas chukchiensis sp. nov., isolated from surface seawater of the Bering Sea and Chukchi Sea.</title>
        <authorList>
            <person name="Li C."/>
            <person name="Lai Q."/>
            <person name="Li G."/>
            <person name="Dong C."/>
            <person name="Wang J."/>
            <person name="Liao Y."/>
            <person name="Shao Z."/>
        </authorList>
    </citation>
    <scope>NUCLEOTIDE SEQUENCE [LARGE SCALE GENOMIC DNA]</scope>
    <source>
        <strain evidence="2 3">PS728</strain>
    </source>
</reference>